<gene>
    <name evidence="2" type="ORF">H1Z91_03000</name>
    <name evidence="3" type="ORF">KYX84_07335</name>
</gene>
<accession>A0A7W1XEX9</accession>
<evidence type="ECO:0000256" key="1">
    <source>
        <dbReference type="SAM" id="Phobius"/>
    </source>
</evidence>
<evidence type="ECO:0000313" key="2">
    <source>
        <dbReference type="EMBL" id="MBA4545319.1"/>
    </source>
</evidence>
<name>A0A7W1XEX9_9ENTE</name>
<feature type="transmembrane region" description="Helical" evidence="1">
    <location>
        <begin position="273"/>
        <end position="295"/>
    </location>
</feature>
<comment type="caution">
    <text evidence="2">The sequence shown here is derived from an EMBL/GenBank/DDBJ whole genome shotgun (WGS) entry which is preliminary data.</text>
</comment>
<feature type="transmembrane region" description="Helical" evidence="1">
    <location>
        <begin position="108"/>
        <end position="126"/>
    </location>
</feature>
<keyword evidence="1" id="KW-1133">Transmembrane helix</keyword>
<proteinExistence type="predicted"/>
<keyword evidence="1" id="KW-0472">Membrane</keyword>
<dbReference type="Proteomes" id="UP000531895">
    <property type="component" value="Unassembled WGS sequence"/>
</dbReference>
<dbReference type="EMBL" id="JACEIT010000003">
    <property type="protein sequence ID" value="MBA4545319.1"/>
    <property type="molecule type" value="Genomic_DNA"/>
</dbReference>
<reference evidence="3" key="2">
    <citation type="journal article" date="2022" name="J. Anim. Sci.">
        <title>Whole genome sequence analyses-based assessment of virulence potential and antimicrobial susceptibilities and resistance of Enterococcus faecium strains isolated from commercial swine and cattle probiotic products.</title>
        <authorList>
            <person name="Shridhar P.B."/>
            <person name="Amachawadi R.G."/>
            <person name="Tokach M."/>
            <person name="Patel I."/>
            <person name="Gangiredla J."/>
            <person name="Mammel M."/>
            <person name="Nagaraja T.G."/>
        </authorList>
    </citation>
    <scope>NUCLEOTIDE SEQUENCE</scope>
    <source>
        <strain evidence="3">EF216</strain>
    </source>
</reference>
<evidence type="ECO:0008006" key="5">
    <source>
        <dbReference type="Google" id="ProtNLM"/>
    </source>
</evidence>
<evidence type="ECO:0000313" key="4">
    <source>
        <dbReference type="Proteomes" id="UP000531895"/>
    </source>
</evidence>
<dbReference type="Proteomes" id="UP000704433">
    <property type="component" value="Unassembled WGS sequence"/>
</dbReference>
<feature type="transmembrane region" description="Helical" evidence="1">
    <location>
        <begin position="27"/>
        <end position="47"/>
    </location>
</feature>
<feature type="transmembrane region" description="Helical" evidence="1">
    <location>
        <begin position="83"/>
        <end position="102"/>
    </location>
</feature>
<organism evidence="2 4">
    <name type="scientific">Enterococcus lactis</name>
    <dbReference type="NCBI Taxonomy" id="357441"/>
    <lineage>
        <taxon>Bacteria</taxon>
        <taxon>Bacillati</taxon>
        <taxon>Bacillota</taxon>
        <taxon>Bacilli</taxon>
        <taxon>Lactobacillales</taxon>
        <taxon>Enterococcaceae</taxon>
        <taxon>Enterococcus</taxon>
    </lineage>
</organism>
<evidence type="ECO:0000313" key="3">
    <source>
        <dbReference type="EMBL" id="MBX4194024.1"/>
    </source>
</evidence>
<reference evidence="2 4" key="1">
    <citation type="submission" date="2020-07" db="EMBL/GenBank/DDBJ databases">
        <authorList>
            <person name="Feng H."/>
        </authorList>
    </citation>
    <scope>NUCLEOTIDE SEQUENCE [LARGE SCALE GENOMIC DNA]</scope>
    <source>
        <strain evidence="2">S-7</strain>
        <strain evidence="4">s-7</strain>
    </source>
</reference>
<sequence length="653" mass="74116">MKFLIDSYDAYMVGGGLLDKGWQVVNWFFVGLPFFFLKLCVSFFLFCESVLNQSDYFIAKQAEMFDMSVQILRNFGGTGFGRGTLMGLAIMLSAYYLLYHFFSNRHNFSQSLLHYVVVLLLFFGWFGQITTRQGTYNMSSFFIQSVNSIVKTVQNQFISGTNYGSDSDQSPMFDATVKQTFYFVNSGSLDGTMENGEKLDEAKLLQVPNLSKEEKETFKKDREQYIDSLENENPYFAQDGSKTMEKSFAIWVGVANLFILALPVLYINMMLTIIQILVNLLILAFPILALASFFPRCQMLMFKFFKTLIGILFMPVIYGVFISVLFWVNQLIDQVFLHAAQGINENLLNVLSGSILLLGTRLIMVLVKIVFISTVWKNRYRILGFFADGQIQQPIFEKKVNEKTKEGAEQISGASIGAAQLAAGAYTGNPNIALNGLSKILPDKAMTLGKEHFLDEENQFTGVKQGLGSLFRPSDYDDTELSIPEEDKMEMDQVDQQVEDEVLVDEEVDDKALEDVLAEINEADPTFDQSLSESDALVSDDVLMSDLSDSDLTNDPEALFEQDEVAMSENEKPIDPTVLSEKMNVTVDNFDELQLAQEEQAYFDHAYDPELIANYSSEVEPIHQIEENFKSLESEETFFDAWEEEQQEPMEDW</sequence>
<dbReference type="AlphaFoldDB" id="A0A7W1XEX9"/>
<feature type="transmembrane region" description="Helical" evidence="1">
    <location>
        <begin position="248"/>
        <end position="267"/>
    </location>
</feature>
<protein>
    <recommendedName>
        <fullName evidence="5">Conjugal transfer protein</fullName>
    </recommendedName>
</protein>
<feature type="transmembrane region" description="Helical" evidence="1">
    <location>
        <begin position="307"/>
        <end position="328"/>
    </location>
</feature>
<feature type="transmembrane region" description="Helical" evidence="1">
    <location>
        <begin position="348"/>
        <end position="371"/>
    </location>
</feature>
<keyword evidence="1" id="KW-0812">Transmembrane</keyword>
<dbReference type="RefSeq" id="WP_025477228.1">
    <property type="nucleotide sequence ID" value="NZ_BNJW01000001.1"/>
</dbReference>
<dbReference type="EMBL" id="JAIFOD010000025">
    <property type="protein sequence ID" value="MBX4194024.1"/>
    <property type="molecule type" value="Genomic_DNA"/>
</dbReference>